<dbReference type="Pfam" id="PF20753">
    <property type="entry name" value="DUF6558_C"/>
    <property type="match status" value="1"/>
</dbReference>
<accession>A0A1H8H7M9</accession>
<dbReference type="EMBL" id="CP076607">
    <property type="protein sequence ID" value="QWU14459.1"/>
    <property type="molecule type" value="Genomic_DNA"/>
</dbReference>
<dbReference type="Proteomes" id="UP000198809">
    <property type="component" value="Unassembled WGS sequence"/>
</dbReference>
<proteinExistence type="predicted"/>
<sequence length="211" mass="24272">MSRWIQLINLSGIYTSPPFSIPIEADGVISKVSWDADTPEGSSIVVQTRYTTDGYNWSEWRNCTNNGQIPEVNEDMSLYNLQLVFRVLFNSSSYDTSPKFKNIAFDFEPVIVFNNDGDKICNPEIWITKVENGDFSIVNLSHNNDEFKFASLVNNETVYVNNETQDIQTSLAVTYRYKDFNDNYLSFPIGKNVLKINGKADIKFRYQFKFA</sequence>
<dbReference type="RefSeq" id="WP_036588533.1">
    <property type="nucleotide sequence ID" value="NZ_CP076607.1"/>
</dbReference>
<evidence type="ECO:0000313" key="2">
    <source>
        <dbReference type="EMBL" id="QWU14459.1"/>
    </source>
</evidence>
<evidence type="ECO:0000313" key="3">
    <source>
        <dbReference type="EMBL" id="SEN51757.1"/>
    </source>
</evidence>
<evidence type="ECO:0000313" key="4">
    <source>
        <dbReference type="Proteomes" id="UP000198809"/>
    </source>
</evidence>
<keyword evidence="5" id="KW-1185">Reference proteome</keyword>
<organism evidence="3 4">
    <name type="scientific">Paenibacillus sophorae</name>
    <dbReference type="NCBI Taxonomy" id="1333845"/>
    <lineage>
        <taxon>Bacteria</taxon>
        <taxon>Bacillati</taxon>
        <taxon>Bacillota</taxon>
        <taxon>Bacilli</taxon>
        <taxon>Bacillales</taxon>
        <taxon>Paenibacillaceae</taxon>
        <taxon>Paenibacillus</taxon>
    </lineage>
</organism>
<name>A0A1H8H7M9_9BACL</name>
<reference evidence="2 5" key="2">
    <citation type="submission" date="2021-06" db="EMBL/GenBank/DDBJ databases">
        <title>Whole genome sequence of Paenibacillus sophorae DSM23020 for comparative genomics.</title>
        <authorList>
            <person name="Kim M.-J."/>
            <person name="Lee G."/>
            <person name="Shin J.-H."/>
        </authorList>
    </citation>
    <scope>NUCLEOTIDE SEQUENCE [LARGE SCALE GENOMIC DNA]</scope>
    <source>
        <strain evidence="2 5">DSM 23020</strain>
    </source>
</reference>
<reference evidence="3 4" key="1">
    <citation type="submission" date="2016-10" db="EMBL/GenBank/DDBJ databases">
        <authorList>
            <person name="de Groot N.N."/>
        </authorList>
    </citation>
    <scope>NUCLEOTIDE SEQUENCE [LARGE SCALE GENOMIC DNA]</scope>
    <source>
        <strain evidence="3 4">CGMCC 1.10238</strain>
    </source>
</reference>
<gene>
    <name evidence="2" type="ORF">KP014_21360</name>
    <name evidence="3" type="ORF">SAMN04487895_101769</name>
</gene>
<evidence type="ECO:0000313" key="5">
    <source>
        <dbReference type="Proteomes" id="UP000683429"/>
    </source>
</evidence>
<protein>
    <submittedName>
        <fullName evidence="2">Phage tail family protein</fullName>
    </submittedName>
</protein>
<feature type="domain" description="Phage tail-like C-terminal" evidence="1">
    <location>
        <begin position="115"/>
        <end position="206"/>
    </location>
</feature>
<dbReference type="STRING" id="1333845.SAMN04487895_101769"/>
<dbReference type="EMBL" id="FODH01000001">
    <property type="protein sequence ID" value="SEN51757.1"/>
    <property type="molecule type" value="Genomic_DNA"/>
</dbReference>
<evidence type="ECO:0000259" key="1">
    <source>
        <dbReference type="Pfam" id="PF20753"/>
    </source>
</evidence>
<dbReference type="AlphaFoldDB" id="A0A1H8H7M9"/>
<dbReference type="Proteomes" id="UP000683429">
    <property type="component" value="Chromosome"/>
</dbReference>
<dbReference type="InterPro" id="IPR048276">
    <property type="entry name" value="Phage_tail-like_C"/>
</dbReference>
<dbReference type="OrthoDB" id="2587378at2"/>